<keyword evidence="1" id="KW-0732">Signal</keyword>
<keyword evidence="3" id="KW-0564">Palmitate</keyword>
<keyword evidence="4 6" id="KW-0998">Cell outer membrane</keyword>
<evidence type="ECO:0000313" key="8">
    <source>
        <dbReference type="Proteomes" id="UP001596055"/>
    </source>
</evidence>
<comment type="subunit">
    <text evidence="6">Component of the lipopolysaccharide transport and assembly complex. Interacts with LptD.</text>
</comment>
<dbReference type="HAMAP" id="MF_01186">
    <property type="entry name" value="LPS_assembly_LptE"/>
    <property type="match status" value="1"/>
</dbReference>
<keyword evidence="5 7" id="KW-0449">Lipoprotein</keyword>
<gene>
    <name evidence="6 7" type="primary">lptE</name>
    <name evidence="7" type="ORF">ACFPQA_05645</name>
</gene>
<dbReference type="Pfam" id="PF04390">
    <property type="entry name" value="LptE"/>
    <property type="match status" value="1"/>
</dbReference>
<evidence type="ECO:0000256" key="4">
    <source>
        <dbReference type="ARBA" id="ARBA00023237"/>
    </source>
</evidence>
<evidence type="ECO:0000256" key="5">
    <source>
        <dbReference type="ARBA" id="ARBA00023288"/>
    </source>
</evidence>
<comment type="caution">
    <text evidence="7">The sequence shown here is derived from an EMBL/GenBank/DDBJ whole genome shotgun (WGS) entry which is preliminary data.</text>
</comment>
<dbReference type="Proteomes" id="UP001596055">
    <property type="component" value="Unassembled WGS sequence"/>
</dbReference>
<evidence type="ECO:0000256" key="1">
    <source>
        <dbReference type="ARBA" id="ARBA00022729"/>
    </source>
</evidence>
<dbReference type="InterPro" id="IPR007485">
    <property type="entry name" value="LPS_assembly_LptE"/>
</dbReference>
<dbReference type="RefSeq" id="WP_248154462.1">
    <property type="nucleotide sequence ID" value="NZ_JAKZAJ010000001.1"/>
</dbReference>
<reference evidence="8" key="1">
    <citation type="journal article" date="2019" name="Int. J. Syst. Evol. Microbiol.">
        <title>The Global Catalogue of Microorganisms (GCM) 10K type strain sequencing project: providing services to taxonomists for standard genome sequencing and annotation.</title>
        <authorList>
            <consortium name="The Broad Institute Genomics Platform"/>
            <consortium name="The Broad Institute Genome Sequencing Center for Infectious Disease"/>
            <person name="Wu L."/>
            <person name="Ma J."/>
        </authorList>
    </citation>
    <scope>NUCLEOTIDE SEQUENCE [LARGE SCALE GENOMIC DNA]</scope>
    <source>
        <strain evidence="8">CGMCC 4.1799</strain>
    </source>
</reference>
<protein>
    <recommendedName>
        <fullName evidence="6">LPS-assembly lipoprotein LptE</fullName>
    </recommendedName>
</protein>
<organism evidence="7 8">
    <name type="scientific">Marinobacter koreensis</name>
    <dbReference type="NCBI Taxonomy" id="335974"/>
    <lineage>
        <taxon>Bacteria</taxon>
        <taxon>Pseudomonadati</taxon>
        <taxon>Pseudomonadota</taxon>
        <taxon>Gammaproteobacteria</taxon>
        <taxon>Pseudomonadales</taxon>
        <taxon>Marinobacteraceae</taxon>
        <taxon>Marinobacter</taxon>
    </lineage>
</organism>
<dbReference type="EMBL" id="JBHSNL010000001">
    <property type="protein sequence ID" value="MFC5544521.1"/>
    <property type="molecule type" value="Genomic_DNA"/>
</dbReference>
<name>A0ABW0RJT9_9GAMM</name>
<dbReference type="Gene3D" id="3.30.160.150">
    <property type="entry name" value="Lipoprotein like domain"/>
    <property type="match status" value="1"/>
</dbReference>
<comment type="similarity">
    <text evidence="6">Belongs to the LptE lipoprotein family.</text>
</comment>
<keyword evidence="8" id="KW-1185">Reference proteome</keyword>
<comment type="function">
    <text evidence="6">Together with LptD, is involved in the assembly of lipopolysaccharide (LPS) at the surface of the outer membrane. Required for the proper assembly of LptD. Binds LPS and may serve as the LPS recognition site at the outer membrane.</text>
</comment>
<evidence type="ECO:0000313" key="7">
    <source>
        <dbReference type="EMBL" id="MFC5544521.1"/>
    </source>
</evidence>
<evidence type="ECO:0000256" key="2">
    <source>
        <dbReference type="ARBA" id="ARBA00023136"/>
    </source>
</evidence>
<evidence type="ECO:0000256" key="3">
    <source>
        <dbReference type="ARBA" id="ARBA00023139"/>
    </source>
</evidence>
<sequence>MSQPPALKIRTGRLIFALALVSIVSGCGFQLRGTSPVPEAVQPLMVKCSSQIPDSLCLSLKRQLELGGVKVAGKGDEAYTLNLGDFGQDRRASAITVRAGAAEYMLTQTVHIDLISPDHVPLIADTALSVRESYRYDETNVLAKQREQDELEQRLYDRLAQQILFRLAPLTPSRIDSLREEYQSAQTPETENAGPQ</sequence>
<accession>A0ABW0RJT9</accession>
<evidence type="ECO:0000256" key="6">
    <source>
        <dbReference type="HAMAP-Rule" id="MF_01186"/>
    </source>
</evidence>
<dbReference type="PANTHER" id="PTHR38098:SF1">
    <property type="entry name" value="LPS-ASSEMBLY LIPOPROTEIN LPTE"/>
    <property type="match status" value="1"/>
</dbReference>
<keyword evidence="2 6" id="KW-0472">Membrane</keyword>
<dbReference type="PANTHER" id="PTHR38098">
    <property type="entry name" value="LPS-ASSEMBLY LIPOPROTEIN LPTE"/>
    <property type="match status" value="1"/>
</dbReference>
<proteinExistence type="inferred from homology"/>